<feature type="compositionally biased region" description="Basic and acidic residues" evidence="4">
    <location>
        <begin position="404"/>
        <end position="419"/>
    </location>
</feature>
<dbReference type="HOGENOM" id="CLU_035018_1_1_5"/>
<proteinExistence type="predicted"/>
<feature type="transmembrane region" description="Helical" evidence="5">
    <location>
        <begin position="196"/>
        <end position="215"/>
    </location>
</feature>
<feature type="transmembrane region" description="Helical" evidence="5">
    <location>
        <begin position="99"/>
        <end position="119"/>
    </location>
</feature>
<dbReference type="PANTHER" id="PTHR23521">
    <property type="entry name" value="TRANSPORTER MFS SUPERFAMILY"/>
    <property type="match status" value="1"/>
</dbReference>
<feature type="transmembrane region" description="Helical" evidence="5">
    <location>
        <begin position="289"/>
        <end position="309"/>
    </location>
</feature>
<evidence type="ECO:0000313" key="8">
    <source>
        <dbReference type="Proteomes" id="UP000032160"/>
    </source>
</evidence>
<accession>X5MK80</accession>
<dbReference type="AlphaFoldDB" id="X5MK80"/>
<keyword evidence="1 5" id="KW-0812">Transmembrane</keyword>
<dbReference type="Pfam" id="PF07690">
    <property type="entry name" value="MFS_1"/>
    <property type="match status" value="1"/>
</dbReference>
<keyword evidence="2 5" id="KW-1133">Transmembrane helix</keyword>
<protein>
    <submittedName>
        <fullName evidence="7">Uncharacterized MFS-type transporter</fullName>
    </submittedName>
</protein>
<sequence length="419" mass="43721">MKNTFLPVSVLLFTTLLMYMGAGQQGILVPVRAGLEGFSPLTIGLFGTAYAVGFIAGCYLIPVSLRRVGHIRTYGVVASIAAVGILLHGLLVYAEVWFVLRFAAGFSIAGAAMIIESWLNSRVSNETRGSVFSVYMIVYLFAVTSGQMSLVAFDPMMLNMFAVSAILFTLALIPTSLTKIPAPEVPARVELNLKHLFNLSPVGAAGAFMVGMANGSFGTLGPVYAQETGFDTSGVALFMSLALVAGALAQWPFGKLSDQIDRRIVIGSVGALGSVAGLAIVFFGAPGVITLGLVSLFGVAAFSLYGLSVAHANDHAQSSDFIMVSGGLLVLFGVGAAVGPLVSAVLSMVMTSSGVFAFTAAMHGALAAFAFYRMSQRDAVPDADKDDFVGFARPTSPEAAVLDPRGEKKDEAEDTAKPV</sequence>
<evidence type="ECO:0000256" key="2">
    <source>
        <dbReference type="ARBA" id="ARBA00022989"/>
    </source>
</evidence>
<feature type="transmembrane region" description="Helical" evidence="5">
    <location>
        <begin position="41"/>
        <end position="61"/>
    </location>
</feature>
<name>X5MK80_9HYPH</name>
<evidence type="ECO:0000256" key="4">
    <source>
        <dbReference type="SAM" id="MobiDB-lite"/>
    </source>
</evidence>
<dbReference type="PANTHER" id="PTHR23521:SF3">
    <property type="entry name" value="MFS TRANSPORTER"/>
    <property type="match status" value="1"/>
</dbReference>
<dbReference type="KEGG" id="pect:BN1012_Phect111"/>
<dbReference type="InterPro" id="IPR011701">
    <property type="entry name" value="MFS"/>
</dbReference>
<evidence type="ECO:0000256" key="3">
    <source>
        <dbReference type="ARBA" id="ARBA00023136"/>
    </source>
</evidence>
<dbReference type="OrthoDB" id="9810614at2"/>
<feature type="domain" description="Major facilitator superfamily (MFS) profile" evidence="6">
    <location>
        <begin position="199"/>
        <end position="419"/>
    </location>
</feature>
<feature type="transmembrane region" description="Helical" evidence="5">
    <location>
        <begin position="73"/>
        <end position="93"/>
    </location>
</feature>
<dbReference type="Proteomes" id="UP000032160">
    <property type="component" value="Chromosome I"/>
</dbReference>
<keyword evidence="8" id="KW-1185">Reference proteome</keyword>
<keyword evidence="3 5" id="KW-0472">Membrane</keyword>
<dbReference type="InterPro" id="IPR020846">
    <property type="entry name" value="MFS_dom"/>
</dbReference>
<evidence type="ECO:0000256" key="5">
    <source>
        <dbReference type="SAM" id="Phobius"/>
    </source>
</evidence>
<feature type="transmembrane region" description="Helical" evidence="5">
    <location>
        <begin position="265"/>
        <end position="283"/>
    </location>
</feature>
<dbReference type="GO" id="GO:0005886">
    <property type="term" value="C:plasma membrane"/>
    <property type="evidence" value="ECO:0007669"/>
    <property type="project" value="TreeGrafter"/>
</dbReference>
<evidence type="ECO:0000259" key="6">
    <source>
        <dbReference type="PROSITE" id="PS50850"/>
    </source>
</evidence>
<dbReference type="SUPFAM" id="SSF103473">
    <property type="entry name" value="MFS general substrate transporter"/>
    <property type="match status" value="1"/>
</dbReference>
<feature type="transmembrane region" description="Helical" evidence="5">
    <location>
        <begin position="156"/>
        <end position="175"/>
    </location>
</feature>
<dbReference type="GO" id="GO:0022857">
    <property type="term" value="F:transmembrane transporter activity"/>
    <property type="evidence" value="ECO:0007669"/>
    <property type="project" value="InterPro"/>
</dbReference>
<feature type="transmembrane region" description="Helical" evidence="5">
    <location>
        <begin position="354"/>
        <end position="372"/>
    </location>
</feature>
<dbReference type="InterPro" id="IPR047200">
    <property type="entry name" value="MFS_YcaD-like"/>
</dbReference>
<dbReference type="RefSeq" id="WP_043949315.1">
    <property type="nucleotide sequence ID" value="NZ_HG966617.1"/>
</dbReference>
<organism evidence="7 8">
    <name type="scientific">Candidatus Phaeomarinibacter ectocarpi</name>
    <dbReference type="NCBI Taxonomy" id="1458461"/>
    <lineage>
        <taxon>Bacteria</taxon>
        <taxon>Pseudomonadati</taxon>
        <taxon>Pseudomonadota</taxon>
        <taxon>Alphaproteobacteria</taxon>
        <taxon>Hyphomicrobiales</taxon>
        <taxon>Parvibaculaceae</taxon>
        <taxon>Candidatus Phaeomarinibacter</taxon>
    </lineage>
</organism>
<reference evidence="7 8" key="1">
    <citation type="journal article" date="2014" name="Front. Genet.">
        <title>Genome and metabolic network of "Candidatus Phaeomarinobacter ectocarpi" Ec32, a new candidate genus of Alphaproteobacteria frequently associated with brown algae.</title>
        <authorList>
            <person name="Dittami S.M."/>
            <person name="Barbeyron T."/>
            <person name="Boyen C."/>
            <person name="Cambefort J."/>
            <person name="Collet G."/>
            <person name="Delage L."/>
            <person name="Gobet A."/>
            <person name="Groisillier A."/>
            <person name="Leblanc C."/>
            <person name="Michel G."/>
            <person name="Scornet D."/>
            <person name="Siegel A."/>
            <person name="Tapia J.E."/>
            <person name="Tonon T."/>
        </authorList>
    </citation>
    <scope>NUCLEOTIDE SEQUENCE [LARGE SCALE GENOMIC DNA]</scope>
    <source>
        <strain evidence="7 8">Ec32</strain>
    </source>
</reference>
<feature type="transmembrane region" description="Helical" evidence="5">
    <location>
        <begin position="131"/>
        <end position="150"/>
    </location>
</feature>
<gene>
    <name evidence="7" type="ORF">BN1012_Phect111</name>
</gene>
<dbReference type="CDD" id="cd17477">
    <property type="entry name" value="MFS_YcaD_like"/>
    <property type="match status" value="1"/>
</dbReference>
<dbReference type="STRING" id="1458461.BN1012_Phect111"/>
<feature type="transmembrane region" description="Helical" evidence="5">
    <location>
        <begin position="321"/>
        <end position="342"/>
    </location>
</feature>
<dbReference type="InterPro" id="IPR036259">
    <property type="entry name" value="MFS_trans_sf"/>
</dbReference>
<dbReference type="EMBL" id="HG966617">
    <property type="protein sequence ID" value="CDO58325.1"/>
    <property type="molecule type" value="Genomic_DNA"/>
</dbReference>
<evidence type="ECO:0000313" key="7">
    <source>
        <dbReference type="EMBL" id="CDO58325.1"/>
    </source>
</evidence>
<evidence type="ECO:0000256" key="1">
    <source>
        <dbReference type="ARBA" id="ARBA00022692"/>
    </source>
</evidence>
<dbReference type="Gene3D" id="1.20.1250.20">
    <property type="entry name" value="MFS general substrate transporter like domains"/>
    <property type="match status" value="2"/>
</dbReference>
<feature type="transmembrane region" description="Helical" evidence="5">
    <location>
        <begin position="235"/>
        <end position="253"/>
    </location>
</feature>
<dbReference type="PROSITE" id="PS50850">
    <property type="entry name" value="MFS"/>
    <property type="match status" value="1"/>
</dbReference>
<feature type="region of interest" description="Disordered" evidence="4">
    <location>
        <begin position="388"/>
        <end position="419"/>
    </location>
</feature>